<dbReference type="Gene3D" id="1.20.1250.20">
    <property type="entry name" value="MFS general substrate transporter like domains"/>
    <property type="match status" value="2"/>
</dbReference>
<evidence type="ECO:0000313" key="8">
    <source>
        <dbReference type="EMBL" id="KAJ5070797.1"/>
    </source>
</evidence>
<feature type="coiled-coil region" evidence="6">
    <location>
        <begin position="549"/>
        <end position="576"/>
    </location>
</feature>
<keyword evidence="3 7" id="KW-0812">Transmembrane</keyword>
<comment type="subcellular location">
    <subcellularLocation>
        <location evidence="1">Membrane</location>
        <topology evidence="1">Multi-pass membrane protein</topology>
    </subcellularLocation>
</comment>
<gene>
    <name evidence="8" type="ORF">M0811_01778</name>
</gene>
<keyword evidence="4 7" id="KW-1133">Transmembrane helix</keyword>
<organism evidence="8 9">
    <name type="scientific">Anaeramoeba ignava</name>
    <name type="common">Anaerobic marine amoeba</name>
    <dbReference type="NCBI Taxonomy" id="1746090"/>
    <lineage>
        <taxon>Eukaryota</taxon>
        <taxon>Metamonada</taxon>
        <taxon>Anaeramoebidae</taxon>
        <taxon>Anaeramoeba</taxon>
    </lineage>
</organism>
<evidence type="ECO:0000256" key="4">
    <source>
        <dbReference type="ARBA" id="ARBA00022989"/>
    </source>
</evidence>
<evidence type="ECO:0000256" key="3">
    <source>
        <dbReference type="ARBA" id="ARBA00022692"/>
    </source>
</evidence>
<name>A0A9Q0R867_ANAIG</name>
<dbReference type="PANTHER" id="PTHR23504:SF15">
    <property type="entry name" value="MAJOR FACILITATOR SUPERFAMILY (MFS) PROFILE DOMAIN-CONTAINING PROTEIN"/>
    <property type="match status" value="1"/>
</dbReference>
<feature type="transmembrane region" description="Helical" evidence="7">
    <location>
        <begin position="408"/>
        <end position="427"/>
    </location>
</feature>
<dbReference type="OrthoDB" id="419616at2759"/>
<reference evidence="8" key="1">
    <citation type="submission" date="2022-10" db="EMBL/GenBank/DDBJ databases">
        <title>Novel sulphate-reducing endosymbionts in the free-living metamonad Anaeramoeba.</title>
        <authorList>
            <person name="Jerlstrom-Hultqvist J."/>
            <person name="Cepicka I."/>
            <person name="Gallot-Lavallee L."/>
            <person name="Salas-Leiva D."/>
            <person name="Curtis B.A."/>
            <person name="Zahonova K."/>
            <person name="Pipaliya S."/>
            <person name="Dacks J."/>
            <person name="Roger A.J."/>
        </authorList>
    </citation>
    <scope>NUCLEOTIDE SEQUENCE</scope>
    <source>
        <strain evidence="8">BMAN</strain>
    </source>
</reference>
<dbReference type="AlphaFoldDB" id="A0A9Q0R867"/>
<keyword evidence="6" id="KW-0175">Coiled coil</keyword>
<feature type="transmembrane region" description="Helical" evidence="7">
    <location>
        <begin position="485"/>
        <end position="503"/>
    </location>
</feature>
<feature type="transmembrane region" description="Helical" evidence="7">
    <location>
        <begin position="515"/>
        <end position="538"/>
    </location>
</feature>
<feature type="transmembrane region" description="Helical" evidence="7">
    <location>
        <begin position="66"/>
        <end position="88"/>
    </location>
</feature>
<evidence type="ECO:0000256" key="5">
    <source>
        <dbReference type="ARBA" id="ARBA00023136"/>
    </source>
</evidence>
<keyword evidence="9" id="KW-1185">Reference proteome</keyword>
<keyword evidence="5 7" id="KW-0472">Membrane</keyword>
<comment type="caution">
    <text evidence="8">The sequence shown here is derived from an EMBL/GenBank/DDBJ whole genome shotgun (WGS) entry which is preliminary data.</text>
</comment>
<evidence type="ECO:0000256" key="7">
    <source>
        <dbReference type="SAM" id="Phobius"/>
    </source>
</evidence>
<proteinExistence type="predicted"/>
<evidence type="ECO:0000256" key="1">
    <source>
        <dbReference type="ARBA" id="ARBA00004141"/>
    </source>
</evidence>
<feature type="transmembrane region" description="Helical" evidence="7">
    <location>
        <begin position="12"/>
        <end position="30"/>
    </location>
</feature>
<feature type="transmembrane region" description="Helical" evidence="7">
    <location>
        <begin position="158"/>
        <end position="180"/>
    </location>
</feature>
<feature type="transmembrane region" description="Helical" evidence="7">
    <location>
        <begin position="377"/>
        <end position="396"/>
    </location>
</feature>
<evidence type="ECO:0000256" key="6">
    <source>
        <dbReference type="SAM" id="Coils"/>
    </source>
</evidence>
<feature type="coiled-coil region" evidence="6">
    <location>
        <begin position="280"/>
        <end position="307"/>
    </location>
</feature>
<dbReference type="EMBL" id="JAPDFW010000092">
    <property type="protein sequence ID" value="KAJ5070797.1"/>
    <property type="molecule type" value="Genomic_DNA"/>
</dbReference>
<keyword evidence="2" id="KW-0813">Transport</keyword>
<dbReference type="Pfam" id="PF07690">
    <property type="entry name" value="MFS_1"/>
    <property type="match status" value="1"/>
</dbReference>
<dbReference type="InterPro" id="IPR011701">
    <property type="entry name" value="MFS"/>
</dbReference>
<protein>
    <submittedName>
        <fullName evidence="8">Mfs general substrate transporter</fullName>
    </submittedName>
</protein>
<evidence type="ECO:0000313" key="9">
    <source>
        <dbReference type="Proteomes" id="UP001149090"/>
    </source>
</evidence>
<feature type="transmembrane region" description="Helical" evidence="7">
    <location>
        <begin position="439"/>
        <end position="464"/>
    </location>
</feature>
<sequence length="578" mass="67091">MWSQIGIVSLSYIIECIVYLQIFPYVPFMIESFKVTNSKSQVGYLVGLFYSTYQICQLFKRKIILFGNLVLSFTSFLFGFTFTIWWVFLNYGLSGLLYANLGIEKTMLNEICSSGNQAFCMSALGFGYGIGGIIAPLLGGYTVELDVEKGNFLDKYPYFLPNAISAALSLVAFIIVLIFLKETLLKRRPLFDCDLMSPENFTNKPESKKLSKIIVDRKSFFYYANQYKQIEIILDEFKTIDFEKDIKKQMKEMRSNSVINNKKEDDEWKEILPIFPEDDFKTEVMKLKKIENENENENQNQKKKITDENDYRYYDKYFNDNGQQTFGEFIKNHKYVILPCLLYGLIAFFYGIFDTVVPIFCFQSKSDSGLGFSPSDIAIGNSVSCASYLFFQMIVYPQLAKYFSPINLYRSIIIISSIFIISFPYLSIIDQKYGTKTTWVFFLLIYTINYGLESIAYTSLFLIINNSARPFRIGSINGIGQTICAFFRSFGPILSGSIYSWSLTNSLKYPFNYFFVFYISVVIGIITFIVSFFIPKWINKRSVLRNKKRNELKIKMKIINENENENENENQNQNENNI</sequence>
<dbReference type="PANTHER" id="PTHR23504">
    <property type="entry name" value="MAJOR FACILITATOR SUPERFAMILY DOMAIN-CONTAINING PROTEIN 10"/>
    <property type="match status" value="1"/>
</dbReference>
<dbReference type="InterPro" id="IPR036259">
    <property type="entry name" value="MFS_trans_sf"/>
</dbReference>
<feature type="transmembrane region" description="Helical" evidence="7">
    <location>
        <begin position="335"/>
        <end position="357"/>
    </location>
</feature>
<dbReference type="SUPFAM" id="SSF103473">
    <property type="entry name" value="MFS general substrate transporter"/>
    <property type="match status" value="1"/>
</dbReference>
<accession>A0A9Q0R867</accession>
<dbReference type="GO" id="GO:0016020">
    <property type="term" value="C:membrane"/>
    <property type="evidence" value="ECO:0007669"/>
    <property type="project" value="UniProtKB-SubCell"/>
</dbReference>
<dbReference type="Proteomes" id="UP001149090">
    <property type="component" value="Unassembled WGS sequence"/>
</dbReference>
<evidence type="ECO:0000256" key="2">
    <source>
        <dbReference type="ARBA" id="ARBA00022448"/>
    </source>
</evidence>
<dbReference type="GO" id="GO:0022857">
    <property type="term" value="F:transmembrane transporter activity"/>
    <property type="evidence" value="ECO:0007669"/>
    <property type="project" value="InterPro"/>
</dbReference>